<dbReference type="Pfam" id="PF13858">
    <property type="entry name" value="DUF4199"/>
    <property type="match status" value="1"/>
</dbReference>
<dbReference type="RefSeq" id="WP_379791100.1">
    <property type="nucleotide sequence ID" value="NZ_JBHSQB010000005.1"/>
</dbReference>
<accession>A0ABW1PMN8</accession>
<organism evidence="2 3">
    <name type="scientific">Flavobacterium qiangtangense</name>
    <dbReference type="NCBI Taxonomy" id="1442595"/>
    <lineage>
        <taxon>Bacteria</taxon>
        <taxon>Pseudomonadati</taxon>
        <taxon>Bacteroidota</taxon>
        <taxon>Flavobacteriia</taxon>
        <taxon>Flavobacteriales</taxon>
        <taxon>Flavobacteriaceae</taxon>
        <taxon>Flavobacterium</taxon>
    </lineage>
</organism>
<dbReference type="EMBL" id="JBHSQB010000005">
    <property type="protein sequence ID" value="MFC6096230.1"/>
    <property type="molecule type" value="Genomic_DNA"/>
</dbReference>
<feature type="transmembrane region" description="Helical" evidence="1">
    <location>
        <begin position="35"/>
        <end position="55"/>
    </location>
</feature>
<sequence length="172" mass="19300">MKKTIWVNGLIGGSIVAVLMIASTFLSYGKSNYEASMALTYLGMLLAFSFVFVGVKSFRDNYNSGVISFAKAFKIGFLIASISSSIYVFVWLIEYYFFIPDFMEKYTAEMMKQFAEGNHTAAEIQAKTAELDGYKEMYKNPLLVIGMTYMEILPIGIILSLIAALVFKRKSL</sequence>
<evidence type="ECO:0000313" key="3">
    <source>
        <dbReference type="Proteomes" id="UP001596287"/>
    </source>
</evidence>
<feature type="transmembrane region" description="Helical" evidence="1">
    <location>
        <begin position="75"/>
        <end position="98"/>
    </location>
</feature>
<dbReference type="InterPro" id="IPR025250">
    <property type="entry name" value="DUF4199"/>
</dbReference>
<proteinExistence type="predicted"/>
<name>A0ABW1PMN8_9FLAO</name>
<keyword evidence="1" id="KW-0812">Transmembrane</keyword>
<keyword evidence="1" id="KW-0472">Membrane</keyword>
<dbReference type="Proteomes" id="UP001596287">
    <property type="component" value="Unassembled WGS sequence"/>
</dbReference>
<protein>
    <submittedName>
        <fullName evidence="2">DUF4199 domain-containing protein</fullName>
    </submittedName>
</protein>
<feature type="transmembrane region" description="Helical" evidence="1">
    <location>
        <begin position="7"/>
        <end position="29"/>
    </location>
</feature>
<evidence type="ECO:0000256" key="1">
    <source>
        <dbReference type="SAM" id="Phobius"/>
    </source>
</evidence>
<comment type="caution">
    <text evidence="2">The sequence shown here is derived from an EMBL/GenBank/DDBJ whole genome shotgun (WGS) entry which is preliminary data.</text>
</comment>
<evidence type="ECO:0000313" key="2">
    <source>
        <dbReference type="EMBL" id="MFC6096230.1"/>
    </source>
</evidence>
<feature type="transmembrane region" description="Helical" evidence="1">
    <location>
        <begin position="142"/>
        <end position="167"/>
    </location>
</feature>
<gene>
    <name evidence="2" type="ORF">ACFPVY_06185</name>
</gene>
<keyword evidence="1" id="KW-1133">Transmembrane helix</keyword>
<reference evidence="3" key="1">
    <citation type="journal article" date="2019" name="Int. J. Syst. Evol. Microbiol.">
        <title>The Global Catalogue of Microorganisms (GCM) 10K type strain sequencing project: providing services to taxonomists for standard genome sequencing and annotation.</title>
        <authorList>
            <consortium name="The Broad Institute Genomics Platform"/>
            <consortium name="The Broad Institute Genome Sequencing Center for Infectious Disease"/>
            <person name="Wu L."/>
            <person name="Ma J."/>
        </authorList>
    </citation>
    <scope>NUCLEOTIDE SEQUENCE [LARGE SCALE GENOMIC DNA]</scope>
    <source>
        <strain evidence="3">CCUG 49679</strain>
    </source>
</reference>
<keyword evidence="3" id="KW-1185">Reference proteome</keyword>